<keyword evidence="4" id="KW-1185">Reference proteome</keyword>
<dbReference type="Proteomes" id="UP001530315">
    <property type="component" value="Unassembled WGS sequence"/>
</dbReference>
<feature type="compositionally biased region" description="Basic and acidic residues" evidence="1">
    <location>
        <begin position="68"/>
        <end position="97"/>
    </location>
</feature>
<feature type="region of interest" description="Disordered" evidence="1">
    <location>
        <begin position="1"/>
        <end position="20"/>
    </location>
</feature>
<feature type="region of interest" description="Disordered" evidence="1">
    <location>
        <begin position="36"/>
        <end position="318"/>
    </location>
</feature>
<feature type="domain" description="Helicase-associated" evidence="2">
    <location>
        <begin position="449"/>
        <end position="517"/>
    </location>
</feature>
<organism evidence="3 4">
    <name type="scientific">Stephanodiscus triporus</name>
    <dbReference type="NCBI Taxonomy" id="2934178"/>
    <lineage>
        <taxon>Eukaryota</taxon>
        <taxon>Sar</taxon>
        <taxon>Stramenopiles</taxon>
        <taxon>Ochrophyta</taxon>
        <taxon>Bacillariophyta</taxon>
        <taxon>Coscinodiscophyceae</taxon>
        <taxon>Thalassiosirophycidae</taxon>
        <taxon>Stephanodiscales</taxon>
        <taxon>Stephanodiscaceae</taxon>
        <taxon>Stephanodiscus</taxon>
    </lineage>
</organism>
<gene>
    <name evidence="3" type="ORF">ACHAW5_002896</name>
</gene>
<evidence type="ECO:0000256" key="1">
    <source>
        <dbReference type="SAM" id="MobiDB-lite"/>
    </source>
</evidence>
<dbReference type="Pfam" id="PF03457">
    <property type="entry name" value="HA"/>
    <property type="match status" value="5"/>
</dbReference>
<feature type="domain" description="Helicase-associated" evidence="2">
    <location>
        <begin position="625"/>
        <end position="691"/>
    </location>
</feature>
<feature type="compositionally biased region" description="Basic and acidic residues" evidence="1">
    <location>
        <begin position="341"/>
        <end position="352"/>
    </location>
</feature>
<accession>A0ABD3PUQ3</accession>
<dbReference type="EMBL" id="JALLAZ020000575">
    <property type="protein sequence ID" value="KAL3791845.1"/>
    <property type="molecule type" value="Genomic_DNA"/>
</dbReference>
<dbReference type="PANTHER" id="PTHR33418:SF1">
    <property type="entry name" value="HELICASE-ASSOCIATED DOMAIN-CONTAINING PROTEIN"/>
    <property type="match status" value="1"/>
</dbReference>
<feature type="domain" description="Helicase-associated" evidence="2">
    <location>
        <begin position="795"/>
        <end position="859"/>
    </location>
</feature>
<protein>
    <recommendedName>
        <fullName evidence="2">Helicase-associated domain-containing protein</fullName>
    </recommendedName>
</protein>
<dbReference type="InterPro" id="IPR005114">
    <property type="entry name" value="Helicase_assoc"/>
</dbReference>
<feature type="compositionally biased region" description="Low complexity" evidence="1">
    <location>
        <begin position="384"/>
        <end position="405"/>
    </location>
</feature>
<evidence type="ECO:0000313" key="3">
    <source>
        <dbReference type="EMBL" id="KAL3791845.1"/>
    </source>
</evidence>
<name>A0ABD3PUQ3_9STRA</name>
<evidence type="ECO:0000313" key="4">
    <source>
        <dbReference type="Proteomes" id="UP001530315"/>
    </source>
</evidence>
<sequence length="862" mass="96092">MPTNLSAKLKKKALPPPPAMFQLHAPVHAFGASVASGGAANSVAGEETAARFADADQVENNSNTAAGKGEEKNAKEKDKDSMTEMPPKDSANDEKEATAAPSKKLAASSPLFLDSDTSEDEGDNNDAAHTKFNFSQASKCPRGTGTAEEYARRMRERAKTNEKNSAEGKEEWEKEKSIGIGGVKTKSTPRVPNDLPPVASSNVVKRKNTPRIPNPSDLPPAAKRRGKEISKTTAAVRSRGGNSKAPPVSSSSVQKRESKKRSASVMAEEIISNHVDADEAESSAAMEQGEEHETSPGARRSKRARLPSMAAEEAQSNQDAALAIRAIRSIRSLLTGGDSESVTKKVSEESKRPSSAPSTAAAKRSPPESKKPSSGPRSSKRKTSSSSSSDSSKSSSSDSDSISSPVATEKSTAPRRPIATKKRVKKVKVKVTKELSPRLVEYFEKKRLETWTARIAELTEYKNKYNTCSLANAPAGSVSSKLKNFCGETRKQYKHFKRGDVSTLTAERIEELEKLGFDFNPLESDEGNKFRELRLENKWDDNFAKLEAYKACYGNCLVTCMPGTEYMQLGNWVRGQRKLMNKVGRDGFPPRRLAKLESIGFDFDPVHSGTLQVVKSKNSLPKLNSSWEKYFKDFVNFKKTHGHIIVGPKSKNVGRLYDWIHIQRKEYKKFQAGENANMRPEWIKKLEDLGFDWAPMSGDGFSKMLKERQKDHYEVVWQRRFQEIVNFKEKHGHCHPSRANGVKDSLAGWVHVQRKHKRRFDKGEEVPITKERIKLLDGIGFDWNPGRGTMLHRGEENWERNFQRLVAYKNKKGHCKPKKTDLPLGPWANRMRGLYKKNKMGIKTSLTDERIAKMKSIGFMFK</sequence>
<reference evidence="3 4" key="1">
    <citation type="submission" date="2024-10" db="EMBL/GenBank/DDBJ databases">
        <title>Updated reference genomes for cyclostephanoid diatoms.</title>
        <authorList>
            <person name="Roberts W.R."/>
            <person name="Alverson A.J."/>
        </authorList>
    </citation>
    <scope>NUCLEOTIDE SEQUENCE [LARGE SCALE GENOMIC DNA]</scope>
    <source>
        <strain evidence="3 4">AJA276-08</strain>
    </source>
</reference>
<proteinExistence type="predicted"/>
<feature type="domain" description="Helicase-associated" evidence="2">
    <location>
        <begin position="536"/>
        <end position="601"/>
    </location>
</feature>
<feature type="compositionally biased region" description="Basic and acidic residues" evidence="1">
    <location>
        <begin position="149"/>
        <end position="177"/>
    </location>
</feature>
<feature type="compositionally biased region" description="Low complexity" evidence="1">
    <location>
        <begin position="36"/>
        <end position="45"/>
    </location>
</feature>
<comment type="caution">
    <text evidence="3">The sequence shown here is derived from an EMBL/GenBank/DDBJ whole genome shotgun (WGS) entry which is preliminary data.</text>
</comment>
<evidence type="ECO:0000259" key="2">
    <source>
        <dbReference type="Pfam" id="PF03457"/>
    </source>
</evidence>
<feature type="domain" description="Helicase-associated" evidence="2">
    <location>
        <begin position="714"/>
        <end position="781"/>
    </location>
</feature>
<dbReference type="Gene3D" id="6.10.140.530">
    <property type="match status" value="5"/>
</dbReference>
<dbReference type="PANTHER" id="PTHR33418">
    <property type="entry name" value="HELICASE-ASSOCIATED"/>
    <property type="match status" value="1"/>
</dbReference>
<feature type="region of interest" description="Disordered" evidence="1">
    <location>
        <begin position="331"/>
        <end position="424"/>
    </location>
</feature>
<dbReference type="AlphaFoldDB" id="A0ABD3PUQ3"/>
<feature type="compositionally biased region" description="Low complexity" evidence="1">
    <location>
        <begin position="99"/>
        <end position="111"/>
    </location>
</feature>